<gene>
    <name evidence="3" type="ORF">BCR38DRAFT_528608</name>
</gene>
<keyword evidence="4" id="KW-1185">Reference proteome</keyword>
<dbReference type="RefSeq" id="XP_040709917.1">
    <property type="nucleotide sequence ID" value="XM_040865433.1"/>
</dbReference>
<keyword evidence="1" id="KW-0175">Coiled coil</keyword>
<evidence type="ECO:0000313" key="3">
    <source>
        <dbReference type="EMBL" id="ORY56071.1"/>
    </source>
</evidence>
<dbReference type="EMBL" id="MCFJ01000024">
    <property type="protein sequence ID" value="ORY56071.1"/>
    <property type="molecule type" value="Genomic_DNA"/>
</dbReference>
<dbReference type="AlphaFoldDB" id="A0A1Y2D9X6"/>
<evidence type="ECO:0000256" key="2">
    <source>
        <dbReference type="SAM" id="MobiDB-lite"/>
    </source>
</evidence>
<organism evidence="3 4">
    <name type="scientific">Pseudomassariella vexata</name>
    <dbReference type="NCBI Taxonomy" id="1141098"/>
    <lineage>
        <taxon>Eukaryota</taxon>
        <taxon>Fungi</taxon>
        <taxon>Dikarya</taxon>
        <taxon>Ascomycota</taxon>
        <taxon>Pezizomycotina</taxon>
        <taxon>Sordariomycetes</taxon>
        <taxon>Xylariomycetidae</taxon>
        <taxon>Amphisphaeriales</taxon>
        <taxon>Pseudomassariaceae</taxon>
        <taxon>Pseudomassariella</taxon>
    </lineage>
</organism>
<proteinExistence type="predicted"/>
<dbReference type="OrthoDB" id="4587086at2759"/>
<sequence>MTILGSDSSPVAQHVLLGPHGRFLPGCSGGQRQSKTVMISNAMMKAYTKMRGPCLGGAEDPLFEWIRLREDLQERNPPPGDRKDISRMLAKIDHVLESENPDGNSPRDAIFAIERPAIDHICPPAGMDLSLQAMSACCGDFEFEEDSDDEEAHVPSGRISPCTFLAWAKDCTRWEDNAIKVPTDENAARQRPPTPEVSDTPPARPRSNRYPPWGNRQYDIETGVEMSPCYPVPWEPSILWTAEGIDTDRVDNVGFDHKYSRMDPIAGRKLHELRHQGNMQETTSPTGEHDRYTYSEVEAAITQSPLANLRLNCCPLPDGPVAGPEEINSHLGRKYNTIALNDRASMHLITLLREQTIKIRDLEQQKDDVRAAIAYLKHKRHELNLLEQQEKRKEKKKKRIRDHVANHVREVDWEHERSCERVEGEREKVMKNEGVIGALEMDLFEICFEIGKISPEEVYEELARVEGRLQDGDGVVRGQSPSGSGGNINGVKVNEANPFARYVDESPEKPSPTRGGLDAESETF</sequence>
<dbReference type="STRING" id="1141098.A0A1Y2D9X6"/>
<comment type="caution">
    <text evidence="3">The sequence shown here is derived from an EMBL/GenBank/DDBJ whole genome shotgun (WGS) entry which is preliminary data.</text>
</comment>
<dbReference type="Proteomes" id="UP000193689">
    <property type="component" value="Unassembled WGS sequence"/>
</dbReference>
<dbReference type="GeneID" id="63781645"/>
<name>A0A1Y2D9X6_9PEZI</name>
<evidence type="ECO:0000256" key="1">
    <source>
        <dbReference type="SAM" id="Coils"/>
    </source>
</evidence>
<reference evidence="3 4" key="1">
    <citation type="submission" date="2016-07" db="EMBL/GenBank/DDBJ databases">
        <title>Pervasive Adenine N6-methylation of Active Genes in Fungi.</title>
        <authorList>
            <consortium name="DOE Joint Genome Institute"/>
            <person name="Mondo S.J."/>
            <person name="Dannebaum R.O."/>
            <person name="Kuo R.C."/>
            <person name="Labutti K."/>
            <person name="Haridas S."/>
            <person name="Kuo A."/>
            <person name="Salamov A."/>
            <person name="Ahrendt S.R."/>
            <person name="Lipzen A."/>
            <person name="Sullivan W."/>
            <person name="Andreopoulos W.B."/>
            <person name="Clum A."/>
            <person name="Lindquist E."/>
            <person name="Daum C."/>
            <person name="Ramamoorthy G.K."/>
            <person name="Gryganskyi A."/>
            <person name="Culley D."/>
            <person name="Magnuson J.K."/>
            <person name="James T.Y."/>
            <person name="O'Malley M.A."/>
            <person name="Stajich J.E."/>
            <person name="Spatafora J.W."/>
            <person name="Visel A."/>
            <person name="Grigoriev I.V."/>
        </authorList>
    </citation>
    <scope>NUCLEOTIDE SEQUENCE [LARGE SCALE GENOMIC DNA]</scope>
    <source>
        <strain evidence="3 4">CBS 129021</strain>
    </source>
</reference>
<evidence type="ECO:0000313" key="4">
    <source>
        <dbReference type="Proteomes" id="UP000193689"/>
    </source>
</evidence>
<feature type="region of interest" description="Disordered" evidence="2">
    <location>
        <begin position="181"/>
        <end position="214"/>
    </location>
</feature>
<dbReference type="InParanoid" id="A0A1Y2D9X6"/>
<accession>A0A1Y2D9X6</accession>
<feature type="region of interest" description="Disordered" evidence="2">
    <location>
        <begin position="472"/>
        <end position="524"/>
    </location>
</feature>
<feature type="coiled-coil region" evidence="1">
    <location>
        <begin position="352"/>
        <end position="406"/>
    </location>
</feature>
<protein>
    <submittedName>
        <fullName evidence="3">Uncharacterized protein</fullName>
    </submittedName>
</protein>